<dbReference type="AlphaFoldDB" id="A0A2U1KLJ1"/>
<evidence type="ECO:0000256" key="1">
    <source>
        <dbReference type="SAM" id="Phobius"/>
    </source>
</evidence>
<keyword evidence="1" id="KW-1133">Transmembrane helix</keyword>
<accession>A0A2U1KLJ1</accession>
<keyword evidence="1" id="KW-0812">Transmembrane</keyword>
<keyword evidence="1" id="KW-0472">Membrane</keyword>
<evidence type="ECO:0000256" key="2">
    <source>
        <dbReference type="SAM" id="SignalP"/>
    </source>
</evidence>
<organism evidence="3 5">
    <name type="scientific">Artemisia annua</name>
    <name type="common">Sweet wormwood</name>
    <dbReference type="NCBI Taxonomy" id="35608"/>
    <lineage>
        <taxon>Eukaryota</taxon>
        <taxon>Viridiplantae</taxon>
        <taxon>Streptophyta</taxon>
        <taxon>Embryophyta</taxon>
        <taxon>Tracheophyta</taxon>
        <taxon>Spermatophyta</taxon>
        <taxon>Magnoliopsida</taxon>
        <taxon>eudicotyledons</taxon>
        <taxon>Gunneridae</taxon>
        <taxon>Pentapetalae</taxon>
        <taxon>asterids</taxon>
        <taxon>campanulids</taxon>
        <taxon>Asterales</taxon>
        <taxon>Asteraceae</taxon>
        <taxon>Asteroideae</taxon>
        <taxon>Anthemideae</taxon>
        <taxon>Artemisiinae</taxon>
        <taxon>Artemisia</taxon>
    </lineage>
</organism>
<feature type="signal peptide" evidence="2">
    <location>
        <begin position="1"/>
        <end position="25"/>
    </location>
</feature>
<dbReference type="Proteomes" id="UP000245207">
    <property type="component" value="Unassembled WGS sequence"/>
</dbReference>
<dbReference type="EMBL" id="PKPP01016516">
    <property type="protein sequence ID" value="PWA37629.1"/>
    <property type="molecule type" value="Genomic_DNA"/>
</dbReference>
<proteinExistence type="predicted"/>
<gene>
    <name evidence="4" type="ORF">CTI12_AA246110</name>
    <name evidence="3" type="ORF">CTI12_AA588070</name>
</gene>
<sequence length="86" mass="9318">MSTPFRIALFAILALLVVLPSPIQAIRPRKLDETTTSPPNDQIKCGSCPCGDIYPIVNSTSDAPRRFAAMQAVLVVFGLVGMICLW</sequence>
<evidence type="ECO:0000313" key="5">
    <source>
        <dbReference type="Proteomes" id="UP000245207"/>
    </source>
</evidence>
<dbReference type="EMBL" id="PKPP01002471">
    <property type="protein sequence ID" value="PWA75029.1"/>
    <property type="molecule type" value="Genomic_DNA"/>
</dbReference>
<feature type="chain" id="PRO_5036323660" description="Transmembrane protein" evidence="2">
    <location>
        <begin position="26"/>
        <end position="86"/>
    </location>
</feature>
<evidence type="ECO:0000313" key="4">
    <source>
        <dbReference type="EMBL" id="PWA75029.1"/>
    </source>
</evidence>
<keyword evidence="5" id="KW-1185">Reference proteome</keyword>
<evidence type="ECO:0008006" key="6">
    <source>
        <dbReference type="Google" id="ProtNLM"/>
    </source>
</evidence>
<dbReference type="OrthoDB" id="1728036at2759"/>
<keyword evidence="2" id="KW-0732">Signal</keyword>
<comment type="caution">
    <text evidence="3">The sequence shown here is derived from an EMBL/GenBank/DDBJ whole genome shotgun (WGS) entry which is preliminary data.</text>
</comment>
<feature type="transmembrane region" description="Helical" evidence="1">
    <location>
        <begin position="67"/>
        <end position="85"/>
    </location>
</feature>
<name>A0A2U1KLJ1_ARTAN</name>
<evidence type="ECO:0000313" key="3">
    <source>
        <dbReference type="EMBL" id="PWA37629.1"/>
    </source>
</evidence>
<protein>
    <recommendedName>
        <fullName evidence="6">Transmembrane protein</fullName>
    </recommendedName>
</protein>
<reference evidence="3 5" key="1">
    <citation type="journal article" date="2018" name="Mol. Plant">
        <title>The genome of Artemisia annua provides insight into the evolution of Asteraceae family and artemisinin biosynthesis.</title>
        <authorList>
            <person name="Shen Q."/>
            <person name="Zhang L."/>
            <person name="Liao Z."/>
            <person name="Wang S."/>
            <person name="Yan T."/>
            <person name="Shi P."/>
            <person name="Liu M."/>
            <person name="Fu X."/>
            <person name="Pan Q."/>
            <person name="Wang Y."/>
            <person name="Lv Z."/>
            <person name="Lu X."/>
            <person name="Zhang F."/>
            <person name="Jiang W."/>
            <person name="Ma Y."/>
            <person name="Chen M."/>
            <person name="Hao X."/>
            <person name="Li L."/>
            <person name="Tang Y."/>
            <person name="Lv G."/>
            <person name="Zhou Y."/>
            <person name="Sun X."/>
            <person name="Brodelius P.E."/>
            <person name="Rose J.K.C."/>
            <person name="Tang K."/>
        </authorList>
    </citation>
    <scope>NUCLEOTIDE SEQUENCE [LARGE SCALE GENOMIC DNA]</scope>
    <source>
        <strain evidence="5">cv. Huhao1</strain>
        <tissue evidence="3">Leaf</tissue>
    </source>
</reference>